<gene>
    <name evidence="2" type="ORF">Hokovirus_1_289</name>
</gene>
<feature type="compositionally biased region" description="Basic residues" evidence="1">
    <location>
        <begin position="403"/>
        <end position="421"/>
    </location>
</feature>
<accession>A0A1V0SFB6</accession>
<sequence>MDLPTCCKYCRYPFANHNDNNIFVYELLYNYFQKNIDKVLNNYYLVKNKKISDMIIKPSFYNNKYTDIEQNVKIFKRLCEIMNDMNYYTDFNIRFKLDFIDNDFLRRADNITCVLLKYFNYDIIKKKNTHNSIFKTIFYKKFNVQNIKLLKNYKNFIRLMVSRIENANISSSVYYNNEEDFIYELTQVEQIMNTLNFDHEIFKTYYDRIYNEIKFHKNDDSIYESLCDLFLLNLFYENKIMLKNMLLHTLNTIFEHYRVTNIHYILEFYITKLKVNIDSEIFNAIVKIYANCQYVSNHKNIFNKASANHLNYRYIDKHEYVKQIYDILVKYSNIKNYTELNNIVYDIYPEPVLNNKDKKIEQIIKEKIIKHKEEKTKKMIKNNKKSELSFAWIFETKFENKKGSKKQRKKRSNKITKNKIK</sequence>
<feature type="region of interest" description="Disordered" evidence="1">
    <location>
        <begin position="400"/>
        <end position="421"/>
    </location>
</feature>
<evidence type="ECO:0000256" key="1">
    <source>
        <dbReference type="SAM" id="MobiDB-lite"/>
    </source>
</evidence>
<organism evidence="2">
    <name type="scientific">Hokovirus HKV1</name>
    <dbReference type="NCBI Taxonomy" id="1977638"/>
    <lineage>
        <taxon>Viruses</taxon>
        <taxon>Varidnaviria</taxon>
        <taxon>Bamfordvirae</taxon>
        <taxon>Nucleocytoviricota</taxon>
        <taxon>Megaviricetes</taxon>
        <taxon>Imitervirales</taxon>
        <taxon>Mimiviridae</taxon>
        <taxon>Klosneuvirinae</taxon>
        <taxon>Hokovirus</taxon>
    </lineage>
</organism>
<proteinExistence type="predicted"/>
<dbReference type="EMBL" id="KY684103">
    <property type="protein sequence ID" value="ARF10410.1"/>
    <property type="molecule type" value="Genomic_DNA"/>
</dbReference>
<reference evidence="2" key="1">
    <citation type="journal article" date="2017" name="Science">
        <title>Giant viruses with an expanded complement of translation system components.</title>
        <authorList>
            <person name="Schulz F."/>
            <person name="Yutin N."/>
            <person name="Ivanova N.N."/>
            <person name="Ortega D.R."/>
            <person name="Lee T.K."/>
            <person name="Vierheilig J."/>
            <person name="Daims H."/>
            <person name="Horn M."/>
            <person name="Wagner M."/>
            <person name="Jensen G.J."/>
            <person name="Kyrpides N.C."/>
            <person name="Koonin E.V."/>
            <person name="Woyke T."/>
        </authorList>
    </citation>
    <scope>NUCLEOTIDE SEQUENCE</scope>
    <source>
        <strain evidence="2">HKV1</strain>
    </source>
</reference>
<evidence type="ECO:0000313" key="2">
    <source>
        <dbReference type="EMBL" id="ARF10410.1"/>
    </source>
</evidence>
<protein>
    <submittedName>
        <fullName evidence="2">Uncharacterized protein</fullName>
    </submittedName>
</protein>
<name>A0A1V0SFB6_9VIRU</name>